<name>A0A3B0Q719_9CHLA</name>
<dbReference type="RefSeq" id="WP_117274007.1">
    <property type="nucleotide sequence ID" value="NZ_LS992154.1"/>
</dbReference>
<evidence type="ECO:0000313" key="2">
    <source>
        <dbReference type="Proteomes" id="UP000258476"/>
    </source>
</evidence>
<protein>
    <submittedName>
        <fullName evidence="1">Uncharacterized protein</fullName>
    </submittedName>
</protein>
<gene>
    <name evidence="1" type="ORF">C834K_0285</name>
</gene>
<sequence>MIKITQNFKPYTLIPGTFMPIPGSELYAQIFPTLWRIFSASHELLDEGHIEAQGPLKRFVVFQDLHRGGLAVACEQYKYYILPSGKKVNSLKGHLPFADSAEPLLSLGVHKHADLHKIRCRRDLKEVLPLLLRLSSLTPASSRDEEYLKKGSGKLFIDAYQKIQARSKTEIYSALSSLYLAGFSENLLPRVYDTEYQGILNELPKKNIRENIPFALLSYSMSMLSDLFILRDKEIVEILPSLPPEFPCGRFVNVYLQGIGKFSLEWSKKTIRRVCLHAEEVTPLLLGFSPELSHCRLRQWEKKQLVNSSKISLGESMEIKAGTTYLWDCFHK</sequence>
<dbReference type="AlphaFoldDB" id="A0A3B0Q719"/>
<dbReference type="EMBL" id="LS992154">
    <property type="protein sequence ID" value="SYX08757.1"/>
    <property type="molecule type" value="Genomic_DNA"/>
</dbReference>
<evidence type="ECO:0000313" key="1">
    <source>
        <dbReference type="EMBL" id="SYX08757.1"/>
    </source>
</evidence>
<dbReference type="Proteomes" id="UP000258476">
    <property type="component" value="Chromosome"/>
</dbReference>
<dbReference type="KEGG" id="chla:C834K_0285"/>
<dbReference type="OrthoDB" id="18957at2"/>
<dbReference type="InterPro" id="IPR013780">
    <property type="entry name" value="Glyco_hydro_b"/>
</dbReference>
<reference evidence="2" key="1">
    <citation type="submission" date="2017-11" db="EMBL/GenBank/DDBJ databases">
        <authorList>
            <person name="Seth-Smith MB H."/>
        </authorList>
    </citation>
    <scope>NUCLEOTIDE SEQUENCE [LARGE SCALE GENOMIC DNA]</scope>
</reference>
<accession>A0A3B0Q719</accession>
<dbReference type="Gene3D" id="2.60.40.1180">
    <property type="entry name" value="Golgi alpha-mannosidase II"/>
    <property type="match status" value="1"/>
</dbReference>
<keyword evidence="2" id="KW-1185">Reference proteome</keyword>
<organism evidence="1 2">
    <name type="scientific">Chlamydia poikilotherma</name>
    <dbReference type="NCBI Taxonomy" id="1967783"/>
    <lineage>
        <taxon>Bacteria</taxon>
        <taxon>Pseudomonadati</taxon>
        <taxon>Chlamydiota</taxon>
        <taxon>Chlamydiia</taxon>
        <taxon>Chlamydiales</taxon>
        <taxon>Chlamydiaceae</taxon>
        <taxon>Chlamydia/Chlamydophila group</taxon>
        <taxon>Chlamydia</taxon>
    </lineage>
</organism>
<proteinExistence type="predicted"/>